<name>A0A4Z2GMX3_9TELE</name>
<feature type="compositionally biased region" description="Gly residues" evidence="1">
    <location>
        <begin position="9"/>
        <end position="18"/>
    </location>
</feature>
<accession>A0A4Z2GMX3</accession>
<proteinExistence type="predicted"/>
<feature type="compositionally biased region" description="Basic and acidic residues" evidence="1">
    <location>
        <begin position="52"/>
        <end position="61"/>
    </location>
</feature>
<reference evidence="2 3" key="1">
    <citation type="submission" date="2019-03" db="EMBL/GenBank/DDBJ databases">
        <title>First draft genome of Liparis tanakae, snailfish: a comprehensive survey of snailfish specific genes.</title>
        <authorList>
            <person name="Kim W."/>
            <person name="Song I."/>
            <person name="Jeong J.-H."/>
            <person name="Kim D."/>
            <person name="Kim S."/>
            <person name="Ryu S."/>
            <person name="Song J.Y."/>
            <person name="Lee S.K."/>
        </authorList>
    </citation>
    <scope>NUCLEOTIDE SEQUENCE [LARGE SCALE GENOMIC DNA]</scope>
    <source>
        <tissue evidence="2">Muscle</tissue>
    </source>
</reference>
<protein>
    <submittedName>
        <fullName evidence="2">Uncharacterized protein</fullName>
    </submittedName>
</protein>
<organism evidence="2 3">
    <name type="scientific">Liparis tanakae</name>
    <name type="common">Tanaka's snailfish</name>
    <dbReference type="NCBI Taxonomy" id="230148"/>
    <lineage>
        <taxon>Eukaryota</taxon>
        <taxon>Metazoa</taxon>
        <taxon>Chordata</taxon>
        <taxon>Craniata</taxon>
        <taxon>Vertebrata</taxon>
        <taxon>Euteleostomi</taxon>
        <taxon>Actinopterygii</taxon>
        <taxon>Neopterygii</taxon>
        <taxon>Teleostei</taxon>
        <taxon>Neoteleostei</taxon>
        <taxon>Acanthomorphata</taxon>
        <taxon>Eupercaria</taxon>
        <taxon>Perciformes</taxon>
        <taxon>Cottioidei</taxon>
        <taxon>Cottales</taxon>
        <taxon>Liparidae</taxon>
        <taxon>Liparis</taxon>
    </lineage>
</organism>
<dbReference type="Proteomes" id="UP000314294">
    <property type="component" value="Unassembled WGS sequence"/>
</dbReference>
<evidence type="ECO:0000313" key="3">
    <source>
        <dbReference type="Proteomes" id="UP000314294"/>
    </source>
</evidence>
<comment type="caution">
    <text evidence="2">The sequence shown here is derived from an EMBL/GenBank/DDBJ whole genome shotgun (WGS) entry which is preliminary data.</text>
</comment>
<sequence>MQFPARGRPWGGGAGRGPGDAENIKGPPESYRELECCQRRVATRPPSLAPRRAPDVRRDLRSPVAASVETRGKNTPPPLRGSDTSGGGALRAAIRPAGRGEECMLPMVQCDSSWQLVQQSTALTSDLCMFVSIGPQTNTFSPYSRCVEPCSALSAAYH</sequence>
<dbReference type="EMBL" id="SRLO01000478">
    <property type="protein sequence ID" value="TNN54669.1"/>
    <property type="molecule type" value="Genomic_DNA"/>
</dbReference>
<evidence type="ECO:0000313" key="2">
    <source>
        <dbReference type="EMBL" id="TNN54669.1"/>
    </source>
</evidence>
<evidence type="ECO:0000256" key="1">
    <source>
        <dbReference type="SAM" id="MobiDB-lite"/>
    </source>
</evidence>
<dbReference type="AlphaFoldDB" id="A0A4Z2GMX3"/>
<keyword evidence="3" id="KW-1185">Reference proteome</keyword>
<feature type="region of interest" description="Disordered" evidence="1">
    <location>
        <begin position="1"/>
        <end position="89"/>
    </location>
</feature>
<gene>
    <name evidence="2" type="ORF">EYF80_035151</name>
</gene>